<name>A0A0A8YMA7_ARUDO</name>
<reference evidence="2" key="1">
    <citation type="submission" date="2014-09" db="EMBL/GenBank/DDBJ databases">
        <authorList>
            <person name="Magalhaes I.L.F."/>
            <person name="Oliveira U."/>
            <person name="Santos F.R."/>
            <person name="Vidigal T.H.D.A."/>
            <person name="Brescovit A.D."/>
            <person name="Santos A.J."/>
        </authorList>
    </citation>
    <scope>NUCLEOTIDE SEQUENCE</scope>
    <source>
        <tissue evidence="2">Shoot tissue taken approximately 20 cm above the soil surface</tissue>
    </source>
</reference>
<accession>A0A0A8YMA7</accession>
<reference evidence="2" key="2">
    <citation type="journal article" date="2015" name="Data Brief">
        <title>Shoot transcriptome of the giant reed, Arundo donax.</title>
        <authorList>
            <person name="Barrero R.A."/>
            <person name="Guerrero F.D."/>
            <person name="Moolhuijzen P."/>
            <person name="Goolsby J.A."/>
            <person name="Tidwell J."/>
            <person name="Bellgard S.E."/>
            <person name="Bellgard M.I."/>
        </authorList>
    </citation>
    <scope>NUCLEOTIDE SEQUENCE</scope>
    <source>
        <tissue evidence="2">Shoot tissue taken approximately 20 cm above the soil surface</tissue>
    </source>
</reference>
<dbReference type="AlphaFoldDB" id="A0A0A8YMA7"/>
<dbReference type="EMBL" id="GBRH01271695">
    <property type="protein sequence ID" value="JAD26200.1"/>
    <property type="molecule type" value="Transcribed_RNA"/>
</dbReference>
<sequence>MDLLLSPGSLCRSTTIGALVAPFSPVGRTGCPMRLFSTADLPEPTLPSATALRKVVGRRGAASSEGSSSARSEAAWRIDSESSDSSSMASMVGGLPGGSGGGSQGIGRCGGGGDRARRCPEPTRI</sequence>
<feature type="region of interest" description="Disordered" evidence="1">
    <location>
        <begin position="57"/>
        <end position="125"/>
    </location>
</feature>
<organism evidence="2">
    <name type="scientific">Arundo donax</name>
    <name type="common">Giant reed</name>
    <name type="synonym">Donax arundinaceus</name>
    <dbReference type="NCBI Taxonomy" id="35708"/>
    <lineage>
        <taxon>Eukaryota</taxon>
        <taxon>Viridiplantae</taxon>
        <taxon>Streptophyta</taxon>
        <taxon>Embryophyta</taxon>
        <taxon>Tracheophyta</taxon>
        <taxon>Spermatophyta</taxon>
        <taxon>Magnoliopsida</taxon>
        <taxon>Liliopsida</taxon>
        <taxon>Poales</taxon>
        <taxon>Poaceae</taxon>
        <taxon>PACMAD clade</taxon>
        <taxon>Arundinoideae</taxon>
        <taxon>Arundineae</taxon>
        <taxon>Arundo</taxon>
    </lineage>
</organism>
<evidence type="ECO:0000313" key="2">
    <source>
        <dbReference type="EMBL" id="JAD26200.1"/>
    </source>
</evidence>
<feature type="compositionally biased region" description="Gly residues" evidence="1">
    <location>
        <begin position="94"/>
        <end position="113"/>
    </location>
</feature>
<feature type="compositionally biased region" description="Basic and acidic residues" evidence="1">
    <location>
        <begin position="114"/>
        <end position="125"/>
    </location>
</feature>
<feature type="compositionally biased region" description="Low complexity" evidence="1">
    <location>
        <begin position="58"/>
        <end position="73"/>
    </location>
</feature>
<feature type="compositionally biased region" description="Low complexity" evidence="1">
    <location>
        <begin position="83"/>
        <end position="93"/>
    </location>
</feature>
<protein>
    <submittedName>
        <fullName evidence="2">Uncharacterized protein</fullName>
    </submittedName>
</protein>
<evidence type="ECO:0000256" key="1">
    <source>
        <dbReference type="SAM" id="MobiDB-lite"/>
    </source>
</evidence>
<proteinExistence type="predicted"/>